<evidence type="ECO:0000256" key="1">
    <source>
        <dbReference type="SAM" id="MobiDB-lite"/>
    </source>
</evidence>
<reference evidence="3" key="1">
    <citation type="journal article" date="2019" name="Int. J. Syst. Evol. Microbiol.">
        <title>The Global Catalogue of Microorganisms (GCM) 10K type strain sequencing project: providing services to taxonomists for standard genome sequencing and annotation.</title>
        <authorList>
            <consortium name="The Broad Institute Genomics Platform"/>
            <consortium name="The Broad Institute Genome Sequencing Center for Infectious Disease"/>
            <person name="Wu L."/>
            <person name="Ma J."/>
        </authorList>
    </citation>
    <scope>NUCLEOTIDE SEQUENCE [LARGE SCALE GENOMIC DNA]</scope>
    <source>
        <strain evidence="3">CGMCC 1.14966</strain>
    </source>
</reference>
<dbReference type="Proteomes" id="UP000637774">
    <property type="component" value="Unassembled WGS sequence"/>
</dbReference>
<dbReference type="RefSeq" id="WP_188563843.1">
    <property type="nucleotide sequence ID" value="NZ_BMGY01000074.1"/>
</dbReference>
<evidence type="ECO:0000313" key="3">
    <source>
        <dbReference type="Proteomes" id="UP000637774"/>
    </source>
</evidence>
<name>A0ABQ2AH20_9BACT</name>
<feature type="region of interest" description="Disordered" evidence="1">
    <location>
        <begin position="80"/>
        <end position="104"/>
    </location>
</feature>
<sequence length="104" mass="11214">MYQTFNQGHYCAKCGSGQIRRNDSKNGQPKYQYTACRYQGLFVSAAVRTAAQYAQVDVLPVKRNSQRSIARATGVARMTSAKRVKKNGGSLANPAAATAKKGPA</sequence>
<comment type="caution">
    <text evidence="2">The sequence shown here is derived from an EMBL/GenBank/DDBJ whole genome shotgun (WGS) entry which is preliminary data.</text>
</comment>
<proteinExistence type="predicted"/>
<keyword evidence="3" id="KW-1185">Reference proteome</keyword>
<evidence type="ECO:0008006" key="4">
    <source>
        <dbReference type="Google" id="ProtNLM"/>
    </source>
</evidence>
<organism evidence="2 3">
    <name type="scientific">Hymenobacter frigidus</name>
    <dbReference type="NCBI Taxonomy" id="1524095"/>
    <lineage>
        <taxon>Bacteria</taxon>
        <taxon>Pseudomonadati</taxon>
        <taxon>Bacteroidota</taxon>
        <taxon>Cytophagia</taxon>
        <taxon>Cytophagales</taxon>
        <taxon>Hymenobacteraceae</taxon>
        <taxon>Hymenobacter</taxon>
    </lineage>
</organism>
<dbReference type="EMBL" id="BMGY01000074">
    <property type="protein sequence ID" value="GGH91482.1"/>
    <property type="molecule type" value="Genomic_DNA"/>
</dbReference>
<evidence type="ECO:0000313" key="2">
    <source>
        <dbReference type="EMBL" id="GGH91482.1"/>
    </source>
</evidence>
<gene>
    <name evidence="2" type="ORF">GCM10011495_39690</name>
</gene>
<protein>
    <recommendedName>
        <fullName evidence="4">Recombinase zinc beta ribbon domain-containing protein</fullName>
    </recommendedName>
</protein>
<accession>A0ABQ2AH20</accession>